<dbReference type="Pfam" id="PF01336">
    <property type="entry name" value="tRNA_anti-codon"/>
    <property type="match status" value="1"/>
</dbReference>
<comment type="catalytic activity">
    <reaction evidence="11 12">
        <text>tRNA(Lys) + L-lysine + ATP = L-lysyl-tRNA(Lys) + AMP + diphosphate</text>
        <dbReference type="Rhea" id="RHEA:20792"/>
        <dbReference type="Rhea" id="RHEA-COMP:9696"/>
        <dbReference type="Rhea" id="RHEA-COMP:9697"/>
        <dbReference type="ChEBI" id="CHEBI:30616"/>
        <dbReference type="ChEBI" id="CHEBI:32551"/>
        <dbReference type="ChEBI" id="CHEBI:33019"/>
        <dbReference type="ChEBI" id="CHEBI:78442"/>
        <dbReference type="ChEBI" id="CHEBI:78529"/>
        <dbReference type="ChEBI" id="CHEBI:456215"/>
        <dbReference type="EC" id="6.1.1.6"/>
    </reaction>
</comment>
<keyword evidence="9" id="KW-0030">Aminoacyl-tRNA synthetase</keyword>
<dbReference type="SUPFAM" id="SSF55681">
    <property type="entry name" value="Class II aaRS and biotin synthetases"/>
    <property type="match status" value="1"/>
</dbReference>
<dbReference type="InterPro" id="IPR044136">
    <property type="entry name" value="Lys-tRNA-ligase_II_N"/>
</dbReference>
<dbReference type="NCBIfam" id="TIGR00499">
    <property type="entry name" value="lysS_bact"/>
    <property type="match status" value="1"/>
</dbReference>
<dbReference type="InterPro" id="IPR004364">
    <property type="entry name" value="Aa-tRNA-synt_II"/>
</dbReference>
<keyword evidence="7" id="KW-0067">ATP-binding</keyword>
<evidence type="ECO:0000313" key="16">
    <source>
        <dbReference type="Proteomes" id="UP001230268"/>
    </source>
</evidence>
<feature type="region of interest" description="Disordered" evidence="13">
    <location>
        <begin position="511"/>
        <end position="546"/>
    </location>
</feature>
<dbReference type="PRINTS" id="PR00982">
    <property type="entry name" value="TRNASYNTHLYS"/>
</dbReference>
<dbReference type="GO" id="GO:0000049">
    <property type="term" value="F:tRNA binding"/>
    <property type="evidence" value="ECO:0007669"/>
    <property type="project" value="TreeGrafter"/>
</dbReference>
<accession>A0AAD8PD35</accession>
<dbReference type="GO" id="GO:0004824">
    <property type="term" value="F:lysine-tRNA ligase activity"/>
    <property type="evidence" value="ECO:0007669"/>
    <property type="project" value="UniProtKB-EC"/>
</dbReference>
<name>A0AAD8PD35_BABGI</name>
<feature type="domain" description="Aminoacyl-transfer RNA synthetases class-II family profile" evidence="14">
    <location>
        <begin position="181"/>
        <end position="508"/>
    </location>
</feature>
<dbReference type="InterPro" id="IPR002313">
    <property type="entry name" value="Lys-tRNA-ligase_II"/>
</dbReference>
<gene>
    <name evidence="15" type="ORF">BgAZ_403240</name>
</gene>
<evidence type="ECO:0000256" key="3">
    <source>
        <dbReference type="ARBA" id="ARBA00013166"/>
    </source>
</evidence>
<evidence type="ECO:0000256" key="6">
    <source>
        <dbReference type="ARBA" id="ARBA00022741"/>
    </source>
</evidence>
<dbReference type="InterPro" id="IPR012340">
    <property type="entry name" value="NA-bd_OB-fold"/>
</dbReference>
<dbReference type="InterPro" id="IPR004365">
    <property type="entry name" value="NA-bd_OB_tRNA"/>
</dbReference>
<dbReference type="PIRSF" id="PIRSF039101">
    <property type="entry name" value="LysRS2"/>
    <property type="match status" value="1"/>
</dbReference>
<dbReference type="PROSITE" id="PS50862">
    <property type="entry name" value="AA_TRNA_LIGASE_II"/>
    <property type="match status" value="1"/>
</dbReference>
<dbReference type="EC" id="6.1.1.6" evidence="3 12"/>
<dbReference type="Gene3D" id="2.40.50.140">
    <property type="entry name" value="Nucleic acid-binding proteins"/>
    <property type="match status" value="1"/>
</dbReference>
<dbReference type="GO" id="GO:0006430">
    <property type="term" value="P:lysyl-tRNA aminoacylation"/>
    <property type="evidence" value="ECO:0007669"/>
    <property type="project" value="InterPro"/>
</dbReference>
<evidence type="ECO:0000256" key="12">
    <source>
        <dbReference type="RuleBase" id="RU003748"/>
    </source>
</evidence>
<dbReference type="FunFam" id="3.30.930.10:FF:000238">
    <property type="entry name" value="Lysine--tRNA ligase"/>
    <property type="match status" value="1"/>
</dbReference>
<dbReference type="SUPFAM" id="SSF50249">
    <property type="entry name" value="Nucleic acid-binding proteins"/>
    <property type="match status" value="1"/>
</dbReference>
<dbReference type="AlphaFoldDB" id="A0AAD8PD35"/>
<sequence length="546" mass="62448">MSSGEVDAKQYHKARVATVQDWRKRNVAYPHKFQTTLTINQFIEKYEDLSPGQYLEHEEIRIAGRISRIASSSSKLRFFDMRSNGTKLQVFVNFEYHNHTTGDFNEIYNSIKRGDIIGIVGFPGRSKRGELSVFPRETQILTPCLHMLPDKSGLKDPETRYRQRYLDFITSEDSFNVMETRSRILSYIRRFLLSRNFIEVETPTLNVQCGGASARPFISHHNDMDIDLFLRVAPELALKMIIVGGFEKVFEIGKCFRNEGIDMTHNPEFTSCEFYWAYADYNDLMEFTEEFLSSIVLEIHGGYTFPYHPDGPDGEAIMLDFKPPFERISLVDALQKAIGIEFHPPYDSPENCEKYRDAIKQAGIEMPKPPTPAKLLDKLVGHYIEDRIGSRPTFVVDHPQCMCPLSKWHRKREDLSERFELFLCGRELVNAYTELNDPFKQRECLQEQQKSRDLGDDEAQDVDENYCLALEYGLPPTAGWGLGVDRLTMFLCDRNNIKEVLFFPTMKPLVAPTPGSHAKDGSAGPGNTAGPASDVPPSTGDEREEQ</sequence>
<evidence type="ECO:0000256" key="4">
    <source>
        <dbReference type="ARBA" id="ARBA00022490"/>
    </source>
</evidence>
<protein>
    <recommendedName>
        <fullName evidence="3 12">Lysine--tRNA ligase</fullName>
        <ecNumber evidence="3 12">6.1.1.6</ecNumber>
    </recommendedName>
    <alternativeName>
        <fullName evidence="10 12">Lysyl-tRNA synthetase</fullName>
    </alternativeName>
</protein>
<comment type="caution">
    <text evidence="15">The sequence shown here is derived from an EMBL/GenBank/DDBJ whole genome shotgun (WGS) entry which is preliminary data.</text>
</comment>
<dbReference type="EMBL" id="JAVEPI010000004">
    <property type="protein sequence ID" value="KAK1442294.1"/>
    <property type="molecule type" value="Genomic_DNA"/>
</dbReference>
<evidence type="ECO:0000259" key="14">
    <source>
        <dbReference type="PROSITE" id="PS50862"/>
    </source>
</evidence>
<evidence type="ECO:0000256" key="5">
    <source>
        <dbReference type="ARBA" id="ARBA00022598"/>
    </source>
</evidence>
<organism evidence="15 16">
    <name type="scientific">Babesia gibsoni</name>
    <dbReference type="NCBI Taxonomy" id="33632"/>
    <lineage>
        <taxon>Eukaryota</taxon>
        <taxon>Sar</taxon>
        <taxon>Alveolata</taxon>
        <taxon>Apicomplexa</taxon>
        <taxon>Aconoidasida</taxon>
        <taxon>Piroplasmida</taxon>
        <taxon>Babesiidae</taxon>
        <taxon>Babesia</taxon>
    </lineage>
</organism>
<dbReference type="NCBIfam" id="NF001756">
    <property type="entry name" value="PRK00484.1"/>
    <property type="match status" value="1"/>
</dbReference>
<evidence type="ECO:0000256" key="11">
    <source>
        <dbReference type="ARBA" id="ARBA00048573"/>
    </source>
</evidence>
<dbReference type="CDD" id="cd04322">
    <property type="entry name" value="LysRS_N"/>
    <property type="match status" value="1"/>
</dbReference>
<dbReference type="GO" id="GO:0005524">
    <property type="term" value="F:ATP binding"/>
    <property type="evidence" value="ECO:0007669"/>
    <property type="project" value="UniProtKB-KW"/>
</dbReference>
<comment type="subcellular location">
    <subcellularLocation>
        <location evidence="1">Cytoplasm</location>
    </subcellularLocation>
</comment>
<dbReference type="Proteomes" id="UP001230268">
    <property type="component" value="Unassembled WGS sequence"/>
</dbReference>
<keyword evidence="5 15" id="KW-0436">Ligase</keyword>
<dbReference type="Gene3D" id="3.30.930.10">
    <property type="entry name" value="Bira Bifunctional Protein, Domain 2"/>
    <property type="match status" value="1"/>
</dbReference>
<dbReference type="HAMAP" id="MF_00252">
    <property type="entry name" value="Lys_tRNA_synth_class2"/>
    <property type="match status" value="1"/>
</dbReference>
<evidence type="ECO:0000256" key="7">
    <source>
        <dbReference type="ARBA" id="ARBA00022840"/>
    </source>
</evidence>
<evidence type="ECO:0000256" key="10">
    <source>
        <dbReference type="ARBA" id="ARBA00030563"/>
    </source>
</evidence>
<keyword evidence="16" id="KW-1185">Reference proteome</keyword>
<proteinExistence type="inferred from homology"/>
<dbReference type="InterPro" id="IPR018149">
    <property type="entry name" value="Lys-tRNA-synth_II_C"/>
</dbReference>
<dbReference type="InterPro" id="IPR034762">
    <property type="entry name" value="Lys-tRNA-ligase_II_bac/euk"/>
</dbReference>
<keyword evidence="4" id="KW-0963">Cytoplasm</keyword>
<evidence type="ECO:0000256" key="2">
    <source>
        <dbReference type="ARBA" id="ARBA00008226"/>
    </source>
</evidence>
<dbReference type="Pfam" id="PF00152">
    <property type="entry name" value="tRNA-synt_2"/>
    <property type="match status" value="1"/>
</dbReference>
<dbReference type="FunFam" id="2.40.50.140:FF:000050">
    <property type="entry name" value="Lysine--tRNA ligase"/>
    <property type="match status" value="1"/>
</dbReference>
<dbReference type="PANTHER" id="PTHR42918">
    <property type="entry name" value="LYSYL-TRNA SYNTHETASE"/>
    <property type="match status" value="1"/>
</dbReference>
<dbReference type="InterPro" id="IPR006195">
    <property type="entry name" value="aa-tRNA-synth_II"/>
</dbReference>
<keyword evidence="6" id="KW-0547">Nucleotide-binding</keyword>
<evidence type="ECO:0000256" key="9">
    <source>
        <dbReference type="ARBA" id="ARBA00023146"/>
    </source>
</evidence>
<dbReference type="PANTHER" id="PTHR42918:SF9">
    <property type="entry name" value="LYSINE--TRNA LIGASE"/>
    <property type="match status" value="1"/>
</dbReference>
<comment type="similarity">
    <text evidence="2">Belongs to the class-II aminoacyl-tRNA synthetase family.</text>
</comment>
<evidence type="ECO:0000313" key="15">
    <source>
        <dbReference type="EMBL" id="KAK1442294.1"/>
    </source>
</evidence>
<dbReference type="InterPro" id="IPR045864">
    <property type="entry name" value="aa-tRNA-synth_II/BPL/LPL"/>
</dbReference>
<evidence type="ECO:0000256" key="8">
    <source>
        <dbReference type="ARBA" id="ARBA00022917"/>
    </source>
</evidence>
<reference evidence="15" key="1">
    <citation type="submission" date="2023-08" db="EMBL/GenBank/DDBJ databases">
        <title>Draft sequence of the Babesia gibsoni genome.</title>
        <authorList>
            <person name="Yamagishi J.Y."/>
            <person name="Xuan X.X."/>
        </authorList>
    </citation>
    <scope>NUCLEOTIDE SEQUENCE</scope>
    <source>
        <strain evidence="15">Azabu</strain>
    </source>
</reference>
<dbReference type="CDD" id="cd00775">
    <property type="entry name" value="LysRS_core"/>
    <property type="match status" value="1"/>
</dbReference>
<evidence type="ECO:0000256" key="13">
    <source>
        <dbReference type="SAM" id="MobiDB-lite"/>
    </source>
</evidence>
<keyword evidence="8" id="KW-0648">Protein biosynthesis</keyword>
<evidence type="ECO:0000256" key="1">
    <source>
        <dbReference type="ARBA" id="ARBA00004496"/>
    </source>
</evidence>
<dbReference type="GO" id="GO:0005829">
    <property type="term" value="C:cytosol"/>
    <property type="evidence" value="ECO:0007669"/>
    <property type="project" value="TreeGrafter"/>
</dbReference>